<dbReference type="EMBL" id="CP000472">
    <property type="protein sequence ID" value="ACJ27269.1"/>
    <property type="molecule type" value="Genomic_DNA"/>
</dbReference>
<dbReference type="GO" id="GO:0030246">
    <property type="term" value="F:carbohydrate binding"/>
    <property type="evidence" value="ECO:0007669"/>
    <property type="project" value="InterPro"/>
</dbReference>
<protein>
    <submittedName>
        <fullName evidence="10">TonB-dependent receptor</fullName>
    </submittedName>
</protein>
<evidence type="ECO:0000256" key="8">
    <source>
        <dbReference type="SAM" id="MobiDB-lite"/>
    </source>
</evidence>
<dbReference type="eggNOG" id="COG4771">
    <property type="taxonomic scope" value="Bacteria"/>
</dbReference>
<dbReference type="PANTHER" id="PTHR30069">
    <property type="entry name" value="TONB-DEPENDENT OUTER MEMBRANE RECEPTOR"/>
    <property type="match status" value="1"/>
</dbReference>
<evidence type="ECO:0000256" key="4">
    <source>
        <dbReference type="ARBA" id="ARBA00022692"/>
    </source>
</evidence>
<dbReference type="Gene3D" id="2.170.130.10">
    <property type="entry name" value="TonB-dependent receptor, plug domain"/>
    <property type="match status" value="1"/>
</dbReference>
<gene>
    <name evidence="10" type="ordered locus">swp_0437</name>
</gene>
<accession>B8CHZ3</accession>
<evidence type="ECO:0000256" key="3">
    <source>
        <dbReference type="ARBA" id="ARBA00022452"/>
    </source>
</evidence>
<reference evidence="10 11" key="1">
    <citation type="journal article" date="2008" name="PLoS ONE">
        <title>Environmental adaptation: genomic analysis of the piezotolerant and psychrotolerant deep-sea iron reducing bacterium Shewanella piezotolerans WP3.</title>
        <authorList>
            <person name="Wang F."/>
            <person name="Wang J."/>
            <person name="Jian H."/>
            <person name="Zhang B."/>
            <person name="Li S."/>
            <person name="Wang F."/>
            <person name="Zeng X."/>
            <person name="Gao L."/>
            <person name="Bartlett D.H."/>
            <person name="Yu J."/>
            <person name="Hu S."/>
            <person name="Xiao X."/>
        </authorList>
    </citation>
    <scope>NUCLEOTIDE SEQUENCE [LARGE SCALE GENOMIC DNA]</scope>
    <source>
        <strain evidence="11">WP3 / JCM 13877</strain>
    </source>
</reference>
<evidence type="ECO:0000256" key="2">
    <source>
        <dbReference type="ARBA" id="ARBA00022448"/>
    </source>
</evidence>
<sequence>MAFPQSSNVVQQQSKNKGNLHNNSRNKGKFCMNGNNASMRFTARKTLAAIAVGSALMLSAPAMAADTSIVKGHVVSNGGSSLSNVTITLKHKTKGLTYTVETDGNGSYFLRNVPVGMYDVSITKDGFTTNKESGVRVSVGQPVILDGQLIAEGTSDVERIQVTGSMIRRIDTSSSTSGITFGQDELDLMPVDTGFENIALLAPGTAAAGGSNFKGASSFGGSSSAENAYFLNGLNVTEIRTGLGSLRLPWEAIAETQIKTGAISPDFGGAIGGIVNAVSKSGDNEFNFGVEGRWDPSSLRSNHDSIYQADGSPDSDNSNNNEHDEYDYKQLKVWLSGALIEDQLFYYGLYEPSREEESWASQSTYSEKERKSDRWFAKLDWYMTEDHSIGFMAMNNKRTWDREKSVYDWETNEVGVRKGLTVPGEDGGALYSLNYTGYITDNFSVAAVVGQVKEDVESHVASTDPFVQDRRTGSRVDLSNHTDSTIVEQHYTRDQARIDFNWDLDDHAISFGVDYSKISVDYFEDQNGLGEARGWWYVKTAGEDSISHAPDGTDYIERRRRSTFSNNESSVEQLAYYVNDSWQATDNLVINAGVRINNFKNTVSDGRAFVDFDNEIAPRLQAIYDIHGDGTAKVYATYGRYFQPVSVNMNIKQGGSQKEDFEYYALNELDVNGYPVITADGSPSRGDTFRDTRVRQVGITEPGLIASANLKPMFSDEFTLGYQQEVFETMSAGARVIWRDLGRGAEDTDMAPILAKKLEELGIEDNVGQGSYYVLHNPGSNTVLSYDFDGDGQVDNVNLTAEELALKSMQRHYLALELTLDGNVTDDLRINSSYTLSHNWGNTEGLVKTDNNQADPGWTTSYDYGDLMDHSYGDLPNDHTHVFKLNGAYNITEDLIFGFVGSLSSGRPQNAFGRHPEGIDSCAAGNPWDACVSKYYGAESFYDEDGNPTPRGSQGNLPWVTNLDLSLTYLAEIFDNQFSVKATVYNVFNSDTATNINEERTQGNGDFNPDYGLTTDRQEARFVSFVARYEF</sequence>
<evidence type="ECO:0000256" key="5">
    <source>
        <dbReference type="ARBA" id="ARBA00023077"/>
    </source>
</evidence>
<feature type="compositionally biased region" description="Low complexity" evidence="8">
    <location>
        <begin position="1"/>
        <end position="17"/>
    </location>
</feature>
<dbReference type="InterPro" id="IPR036942">
    <property type="entry name" value="Beta-barrel_TonB_sf"/>
</dbReference>
<dbReference type="KEGG" id="swp:swp_0437"/>
<keyword evidence="4" id="KW-0812">Transmembrane</keyword>
<keyword evidence="6" id="KW-0472">Membrane</keyword>
<dbReference type="Pfam" id="PF13620">
    <property type="entry name" value="CarboxypepD_reg"/>
    <property type="match status" value="1"/>
</dbReference>
<dbReference type="Gene3D" id="2.60.40.1120">
    <property type="entry name" value="Carboxypeptidase-like, regulatory domain"/>
    <property type="match status" value="1"/>
</dbReference>
<keyword evidence="10" id="KW-0675">Receptor</keyword>
<keyword evidence="7" id="KW-0998">Cell outer membrane</keyword>
<dbReference type="InterPro" id="IPR000531">
    <property type="entry name" value="Beta-barrel_TonB"/>
</dbReference>
<dbReference type="GO" id="GO:0009279">
    <property type="term" value="C:cell outer membrane"/>
    <property type="evidence" value="ECO:0007669"/>
    <property type="project" value="UniProtKB-SubCell"/>
</dbReference>
<dbReference type="InterPro" id="IPR039426">
    <property type="entry name" value="TonB-dep_rcpt-like"/>
</dbReference>
<dbReference type="Pfam" id="PF00593">
    <property type="entry name" value="TonB_dep_Rec_b-barrel"/>
    <property type="match status" value="1"/>
</dbReference>
<evidence type="ECO:0000259" key="9">
    <source>
        <dbReference type="Pfam" id="PF00593"/>
    </source>
</evidence>
<feature type="domain" description="TonB-dependent receptor-like beta-barrel" evidence="9">
    <location>
        <begin position="474"/>
        <end position="723"/>
    </location>
</feature>
<keyword evidence="11" id="KW-1185">Reference proteome</keyword>
<feature type="region of interest" description="Disordered" evidence="8">
    <location>
        <begin position="299"/>
        <end position="323"/>
    </location>
</feature>
<dbReference type="AlphaFoldDB" id="B8CHZ3"/>
<proteinExistence type="predicted"/>
<evidence type="ECO:0000313" key="10">
    <source>
        <dbReference type="EMBL" id="ACJ27269.1"/>
    </source>
</evidence>
<name>B8CHZ3_SHEPW</name>
<comment type="subcellular location">
    <subcellularLocation>
        <location evidence="1">Cell outer membrane</location>
        <topology evidence="1">Multi-pass membrane protein</topology>
    </subcellularLocation>
</comment>
<evidence type="ECO:0000256" key="7">
    <source>
        <dbReference type="ARBA" id="ARBA00023237"/>
    </source>
</evidence>
<dbReference type="InterPro" id="IPR013784">
    <property type="entry name" value="Carb-bd-like_fold"/>
</dbReference>
<dbReference type="HOGENOM" id="CLU_006298_3_0_6"/>
<dbReference type="Gene3D" id="2.40.170.20">
    <property type="entry name" value="TonB-dependent receptor, beta-barrel domain"/>
    <property type="match status" value="1"/>
</dbReference>
<feature type="region of interest" description="Disordered" evidence="8">
    <location>
        <begin position="1"/>
        <end position="29"/>
    </location>
</feature>
<keyword evidence="3" id="KW-1134">Transmembrane beta strand</keyword>
<dbReference type="PANTHER" id="PTHR30069:SF46">
    <property type="entry name" value="OAR PROTEIN"/>
    <property type="match status" value="1"/>
</dbReference>
<keyword evidence="5" id="KW-0798">TonB box</keyword>
<dbReference type="GO" id="GO:0015344">
    <property type="term" value="F:siderophore uptake transmembrane transporter activity"/>
    <property type="evidence" value="ECO:0007669"/>
    <property type="project" value="TreeGrafter"/>
</dbReference>
<dbReference type="SUPFAM" id="SSF49452">
    <property type="entry name" value="Starch-binding domain-like"/>
    <property type="match status" value="1"/>
</dbReference>
<evidence type="ECO:0000256" key="6">
    <source>
        <dbReference type="ARBA" id="ARBA00023136"/>
    </source>
</evidence>
<dbReference type="STRING" id="225849.swp_0437"/>
<dbReference type="Proteomes" id="UP000000753">
    <property type="component" value="Chromosome"/>
</dbReference>
<organism evidence="10 11">
    <name type="scientific">Shewanella piezotolerans (strain WP3 / JCM 13877)</name>
    <dbReference type="NCBI Taxonomy" id="225849"/>
    <lineage>
        <taxon>Bacteria</taxon>
        <taxon>Pseudomonadati</taxon>
        <taxon>Pseudomonadota</taxon>
        <taxon>Gammaproteobacteria</taxon>
        <taxon>Alteromonadales</taxon>
        <taxon>Shewanellaceae</taxon>
        <taxon>Shewanella</taxon>
    </lineage>
</organism>
<evidence type="ECO:0000313" key="11">
    <source>
        <dbReference type="Proteomes" id="UP000000753"/>
    </source>
</evidence>
<evidence type="ECO:0000256" key="1">
    <source>
        <dbReference type="ARBA" id="ARBA00004571"/>
    </source>
</evidence>
<dbReference type="GO" id="GO:0044718">
    <property type="term" value="P:siderophore transmembrane transport"/>
    <property type="evidence" value="ECO:0007669"/>
    <property type="project" value="TreeGrafter"/>
</dbReference>
<dbReference type="SUPFAM" id="SSF56935">
    <property type="entry name" value="Porins"/>
    <property type="match status" value="1"/>
</dbReference>
<keyword evidence="2" id="KW-0813">Transport</keyword>
<dbReference type="InterPro" id="IPR037066">
    <property type="entry name" value="Plug_dom_sf"/>
</dbReference>